<dbReference type="InterPro" id="IPR010839">
    <property type="entry name" value="AtuA_N"/>
</dbReference>
<protein>
    <submittedName>
        <fullName evidence="4">Acyclic terpene utilization AtuA family protein</fullName>
    </submittedName>
</protein>
<evidence type="ECO:0000259" key="2">
    <source>
        <dbReference type="Pfam" id="PF07287"/>
    </source>
</evidence>
<dbReference type="Pfam" id="PF23544">
    <property type="entry name" value="AtuA_ferredoxin"/>
    <property type="match status" value="1"/>
</dbReference>
<dbReference type="AlphaFoldDB" id="A0AB39S7X2"/>
<evidence type="ECO:0000256" key="1">
    <source>
        <dbReference type="SAM" id="MobiDB-lite"/>
    </source>
</evidence>
<dbReference type="PANTHER" id="PTHR47585">
    <property type="match status" value="1"/>
</dbReference>
<feature type="domain" description="AtuA-like ferredoxin-fold" evidence="3">
    <location>
        <begin position="463"/>
        <end position="558"/>
    </location>
</feature>
<dbReference type="InterPro" id="IPR056362">
    <property type="entry name" value="AtuA-like_ferredoxin_dom"/>
</dbReference>
<evidence type="ECO:0000259" key="3">
    <source>
        <dbReference type="Pfam" id="PF23544"/>
    </source>
</evidence>
<feature type="region of interest" description="Disordered" evidence="1">
    <location>
        <begin position="441"/>
        <end position="460"/>
    </location>
</feature>
<dbReference type="PANTHER" id="PTHR47585:SF1">
    <property type="entry name" value="DUF1446 DOMAIN-CONTAINING PROTEIN"/>
    <property type="match status" value="1"/>
</dbReference>
<feature type="domain" description="Acyclic terpene utilisation N-terminal" evidence="2">
    <location>
        <begin position="7"/>
        <end position="422"/>
    </location>
</feature>
<reference evidence="4" key="1">
    <citation type="submission" date="2024-07" db="EMBL/GenBank/DDBJ databases">
        <authorList>
            <person name="Yu S.T."/>
        </authorList>
    </citation>
    <scope>NUCLEOTIDE SEQUENCE</scope>
    <source>
        <strain evidence="4">R35</strain>
    </source>
</reference>
<evidence type="ECO:0000313" key="4">
    <source>
        <dbReference type="EMBL" id="XDQ63444.1"/>
    </source>
</evidence>
<name>A0AB39S7X2_9ACTN</name>
<proteinExistence type="predicted"/>
<feature type="compositionally biased region" description="Pro residues" evidence="1">
    <location>
        <begin position="446"/>
        <end position="455"/>
    </location>
</feature>
<sequence>MTAVRPLRIGNASGFYGDRFDALREMLTGGPLDVLTGDYLAELTMLILGRDKLKDPKRGYAKTFLGQLEECLGLAHERGVRVVANAGGLNPAGLADAVRELADRLGIPVRVAHVEGDDLTHRYPGSLAAHAYLGGAGIAACLREGADIVVTGRVTDAALVTGPAVAHFGWGPGDHDRLAGAVVAGHVLECGTQATGGNYAFFADHDPALLRHPGFPLAELHEDGTSVITKHVGTGGLVDVGTVTAQLLYETQGARYAGPDVTARLDSVRLTREGPDRVRIEGVRGEAPPPTLKVGLNRLGGFRNEVVFVLTGLDIERKAALVRDQLDTALATAKSRPAEVRWDLARTDHPDAPTEETASALLRLVVRDADQNAVGRALSGAAVELALASYPGFHVMAPPGPGSPYGVFEDVYVPHGAVDHMAVLHDGRRVPVAPVEDTRVLETPEEPPLPEPLPLTGPTRRAPLGLVAGARSGDKGGNANVGVWARTDDAWRWLAHQLTTDRFQSLVTESRPLKVVRHVLPNLRALNFVVEGILGEGVASQARFDPQAKALGEWLRSRHLDIPESLL</sequence>
<organism evidence="4">
    <name type="scientific">Streptomyces sp. R35</name>
    <dbReference type="NCBI Taxonomy" id="3238630"/>
    <lineage>
        <taxon>Bacteria</taxon>
        <taxon>Bacillati</taxon>
        <taxon>Actinomycetota</taxon>
        <taxon>Actinomycetes</taxon>
        <taxon>Kitasatosporales</taxon>
        <taxon>Streptomycetaceae</taxon>
        <taxon>Streptomyces</taxon>
    </lineage>
</organism>
<accession>A0AB39S7X2</accession>
<dbReference type="RefSeq" id="WP_369260266.1">
    <property type="nucleotide sequence ID" value="NZ_CP163440.1"/>
</dbReference>
<dbReference type="EMBL" id="CP163440">
    <property type="protein sequence ID" value="XDQ63444.1"/>
    <property type="molecule type" value="Genomic_DNA"/>
</dbReference>
<gene>
    <name evidence="4" type="ORF">AB5J50_22895</name>
</gene>
<dbReference type="Pfam" id="PF07287">
    <property type="entry name" value="AtuA"/>
    <property type="match status" value="1"/>
</dbReference>